<sequence>MDASGGLSVGARVDGGAGTVVGLPATELAARVRSGELTAVEVVRAHLAHLDAVEARVGAFRVVRRDAALAEAAAVDADPRRGSLPLAGVPVAVKDNVAVAGEACTDGSPACPVRPASADHPVVARLRAAGAVVVGITRAPELCLYASTDGPGAVSRNPWDTARSPAGSSGGSAAAVASGSVPLAHGNDGMGSLRLPAAACGLVTLKPGRGVVPGGIGADDWSGMAVNGALATTVADLALAHAVMAGEEPAPPAGPGRPLRIAVSTRSPLPGVRADARARAAVERTVATLTAAGHTVVRRDPPVTPAAAAGAVARWMAGAADDAAHLGIALADLQPRSRTHARIGRVVRAAGLVRPATAERFRERMTAFFDDVDVLLTPVTTGPPLSARPWHERGFLANVTANARWAPWTAAWNLAGLPALVLPAGVRPEGHPLAVQVAGPPAAEARLLWLAGELERQQPWRRYAPVFDPTEPVPAAPG</sequence>
<dbReference type="Gene3D" id="3.90.1300.10">
    <property type="entry name" value="Amidase signature (AS) domain"/>
    <property type="match status" value="1"/>
</dbReference>
<comment type="similarity">
    <text evidence="1">Belongs to the amidase family.</text>
</comment>
<evidence type="ECO:0000313" key="4">
    <source>
        <dbReference type="Proteomes" id="UP000219514"/>
    </source>
</evidence>
<dbReference type="Pfam" id="PF01425">
    <property type="entry name" value="Amidase"/>
    <property type="match status" value="1"/>
</dbReference>
<dbReference type="GO" id="GO:0003824">
    <property type="term" value="F:catalytic activity"/>
    <property type="evidence" value="ECO:0007669"/>
    <property type="project" value="InterPro"/>
</dbReference>
<dbReference type="InterPro" id="IPR023631">
    <property type="entry name" value="Amidase_dom"/>
</dbReference>
<reference evidence="3 4" key="1">
    <citation type="submission" date="2017-09" db="EMBL/GenBank/DDBJ databases">
        <authorList>
            <person name="Ehlers B."/>
            <person name="Leendertz F.H."/>
        </authorList>
    </citation>
    <scope>NUCLEOTIDE SEQUENCE [LARGE SCALE GENOMIC DNA]</scope>
    <source>
        <strain evidence="3 4">DSM 46844</strain>
    </source>
</reference>
<dbReference type="PANTHER" id="PTHR11895:SF7">
    <property type="entry name" value="GLUTAMYL-TRNA(GLN) AMIDOTRANSFERASE SUBUNIT A, MITOCHONDRIAL"/>
    <property type="match status" value="1"/>
</dbReference>
<proteinExistence type="inferred from homology"/>
<feature type="domain" description="Amidase" evidence="2">
    <location>
        <begin position="41"/>
        <end position="448"/>
    </location>
</feature>
<accession>A0A285EAA8</accession>
<dbReference type="InterPro" id="IPR036928">
    <property type="entry name" value="AS_sf"/>
</dbReference>
<organism evidence="3 4">
    <name type="scientific">Geodermatophilus sabuli</name>
    <dbReference type="NCBI Taxonomy" id="1564158"/>
    <lineage>
        <taxon>Bacteria</taxon>
        <taxon>Bacillati</taxon>
        <taxon>Actinomycetota</taxon>
        <taxon>Actinomycetes</taxon>
        <taxon>Geodermatophilales</taxon>
        <taxon>Geodermatophilaceae</taxon>
        <taxon>Geodermatophilus</taxon>
    </lineage>
</organism>
<dbReference type="InterPro" id="IPR000120">
    <property type="entry name" value="Amidase"/>
</dbReference>
<dbReference type="PANTHER" id="PTHR11895">
    <property type="entry name" value="TRANSAMIDASE"/>
    <property type="match status" value="1"/>
</dbReference>
<dbReference type="OrthoDB" id="5175573at2"/>
<evidence type="ECO:0000313" key="3">
    <source>
        <dbReference type="EMBL" id="SNX95975.1"/>
    </source>
</evidence>
<keyword evidence="4" id="KW-1185">Reference proteome</keyword>
<dbReference type="Proteomes" id="UP000219514">
    <property type="component" value="Unassembled WGS sequence"/>
</dbReference>
<dbReference type="SUPFAM" id="SSF75304">
    <property type="entry name" value="Amidase signature (AS) enzymes"/>
    <property type="match status" value="1"/>
</dbReference>
<gene>
    <name evidence="3" type="ORF">SAMN06893097_103144</name>
</gene>
<protein>
    <submittedName>
        <fullName evidence="3">Amidase</fullName>
    </submittedName>
</protein>
<name>A0A285EAA8_9ACTN</name>
<dbReference type="EMBL" id="OBDO01000003">
    <property type="protein sequence ID" value="SNX95975.1"/>
    <property type="molecule type" value="Genomic_DNA"/>
</dbReference>
<evidence type="ECO:0000256" key="1">
    <source>
        <dbReference type="ARBA" id="ARBA00009199"/>
    </source>
</evidence>
<dbReference type="AlphaFoldDB" id="A0A285EAA8"/>
<dbReference type="RefSeq" id="WP_097206007.1">
    <property type="nucleotide sequence ID" value="NZ_JACHXB010000004.1"/>
</dbReference>
<evidence type="ECO:0000259" key="2">
    <source>
        <dbReference type="Pfam" id="PF01425"/>
    </source>
</evidence>